<evidence type="ECO:0000256" key="2">
    <source>
        <dbReference type="SAM" id="MobiDB-lite"/>
    </source>
</evidence>
<evidence type="ECO:0000259" key="3">
    <source>
        <dbReference type="Pfam" id="PF05004"/>
    </source>
</evidence>
<dbReference type="InterPro" id="IPR016024">
    <property type="entry name" value="ARM-type_fold"/>
</dbReference>
<gene>
    <name evidence="4" type="ORF">TWF481_005697</name>
</gene>
<reference evidence="4 5" key="1">
    <citation type="submission" date="2023-08" db="EMBL/GenBank/DDBJ databases">
        <authorList>
            <person name="Palmer J.M."/>
        </authorList>
    </citation>
    <scope>NUCLEOTIDE SEQUENCE [LARGE SCALE GENOMIC DNA]</scope>
    <source>
        <strain evidence="4 5">TWF481</strain>
    </source>
</reference>
<comment type="caution">
    <text evidence="4">The sequence shown here is derived from an EMBL/GenBank/DDBJ whole genome shotgun (WGS) entry which is preliminary data.</text>
</comment>
<dbReference type="Proteomes" id="UP001370758">
    <property type="component" value="Unassembled WGS sequence"/>
</dbReference>
<protein>
    <recommendedName>
        <fullName evidence="3">Interferon-related developmental regulator N-terminal domain-containing protein</fullName>
    </recommendedName>
</protein>
<dbReference type="AlphaFoldDB" id="A0AAV9WEN2"/>
<dbReference type="PANTHER" id="PTHR12354">
    <property type="entry name" value="INTERFERON-RELATED DEVELOPMENTAL REGULATOR"/>
    <property type="match status" value="1"/>
</dbReference>
<evidence type="ECO:0000256" key="1">
    <source>
        <dbReference type="ARBA" id="ARBA00008828"/>
    </source>
</evidence>
<keyword evidence="5" id="KW-1185">Reference proteome</keyword>
<evidence type="ECO:0000313" key="5">
    <source>
        <dbReference type="Proteomes" id="UP001370758"/>
    </source>
</evidence>
<dbReference type="SUPFAM" id="SSF48371">
    <property type="entry name" value="ARM repeat"/>
    <property type="match status" value="1"/>
</dbReference>
<comment type="similarity">
    <text evidence="1">Belongs to the IFRD family.</text>
</comment>
<feature type="compositionally biased region" description="Low complexity" evidence="2">
    <location>
        <begin position="19"/>
        <end position="42"/>
    </location>
</feature>
<sequence length="504" mass="55641">MSDLRRRALGGGKTPSKRASLSKAGSKSTSKAGSKANSTAASRHGTDDEGAYDSDGSVWRYVPAAVNTAVTSIPPEIQDFGPEADDDDYPFDSFGSLGDELRNLEDVPQTSSWQEELRDRIVRITDKDMRKKLAVGGLEEALLAYNRLLQSKFTGSELEGKTASIIDALSKSIKNGKTDKETTLACQALVLTLITDESCTTFGDFNNSLQRLITDHESLVVKTAAIHALGALVFFTDVSSEDSETIMDFFHEIVENDGHGIGAGDDPTTVAAAIEEWGLLLTTLDDAEDATDRSAEAFVDQLESTEIEVQVASGEVIALMIEKAHREPTSEDEDSEDDHAGLDEDFRERFVITAPEDSRPPIQKYTVYRNQPHLKQVLTSLSKSSTKSVSKKNRRTQHATFANVLHTVNYPLHGPNYSRALDFEGREQGSRLEVKVGRKGIVKLNTWWKLIRWNALRRFLGGGILVHWQENPVIFQSLPLIMDAAPTNHKKTSGRVDRMLNPYD</sequence>
<dbReference type="InterPro" id="IPR039777">
    <property type="entry name" value="IFRD"/>
</dbReference>
<dbReference type="Pfam" id="PF05004">
    <property type="entry name" value="IFRD"/>
    <property type="match status" value="1"/>
</dbReference>
<feature type="domain" description="Interferon-related developmental regulator N-terminal" evidence="3">
    <location>
        <begin position="106"/>
        <end position="408"/>
    </location>
</feature>
<name>A0AAV9WEN2_9PEZI</name>
<feature type="region of interest" description="Disordered" evidence="2">
    <location>
        <begin position="1"/>
        <end position="54"/>
    </location>
</feature>
<proteinExistence type="inferred from homology"/>
<evidence type="ECO:0000313" key="4">
    <source>
        <dbReference type="EMBL" id="KAK6507248.1"/>
    </source>
</evidence>
<organism evidence="4 5">
    <name type="scientific">Arthrobotrys musiformis</name>
    <dbReference type="NCBI Taxonomy" id="47236"/>
    <lineage>
        <taxon>Eukaryota</taxon>
        <taxon>Fungi</taxon>
        <taxon>Dikarya</taxon>
        <taxon>Ascomycota</taxon>
        <taxon>Pezizomycotina</taxon>
        <taxon>Orbiliomycetes</taxon>
        <taxon>Orbiliales</taxon>
        <taxon>Orbiliaceae</taxon>
        <taxon>Arthrobotrys</taxon>
    </lineage>
</organism>
<accession>A0AAV9WEN2</accession>
<dbReference type="InterPro" id="IPR007701">
    <property type="entry name" value="Interferon-rel_develop_reg_N"/>
</dbReference>
<dbReference type="EMBL" id="JAVHJL010000003">
    <property type="protein sequence ID" value="KAK6507248.1"/>
    <property type="molecule type" value="Genomic_DNA"/>
</dbReference>
<dbReference type="PANTHER" id="PTHR12354:SF1">
    <property type="entry name" value="INTERFERON-RELATED DEVELOPMENTAL REGULATOR 1"/>
    <property type="match status" value="1"/>
</dbReference>